<keyword evidence="3" id="KW-1185">Reference proteome</keyword>
<name>A0AAW0HNZ1_MYOGA</name>
<sequence length="100" mass="11042">MVERLTQSEHHKFKASLLDYRGGPDYTYSSMNKAKQEVVFIRDLSGAVSPTHGRAKPEGRPFRGNSGADGAEPESGRYEMKRGGGGQMFLVPKIELELTV</sequence>
<evidence type="ECO:0000256" key="1">
    <source>
        <dbReference type="SAM" id="MobiDB-lite"/>
    </source>
</evidence>
<proteinExistence type="predicted"/>
<evidence type="ECO:0000313" key="3">
    <source>
        <dbReference type="Proteomes" id="UP001488838"/>
    </source>
</evidence>
<feature type="region of interest" description="Disordered" evidence="1">
    <location>
        <begin position="46"/>
        <end position="83"/>
    </location>
</feature>
<gene>
    <name evidence="2" type="ORF">U0070_014287</name>
</gene>
<evidence type="ECO:0000313" key="2">
    <source>
        <dbReference type="EMBL" id="KAK7803603.1"/>
    </source>
</evidence>
<reference evidence="2 3" key="1">
    <citation type="journal article" date="2023" name="bioRxiv">
        <title>Conserved and derived expression patterns and positive selection on dental genes reveal complex evolutionary context of ever-growing rodent molars.</title>
        <authorList>
            <person name="Calamari Z.T."/>
            <person name="Song A."/>
            <person name="Cohen E."/>
            <person name="Akter M."/>
            <person name="Roy R.D."/>
            <person name="Hallikas O."/>
            <person name="Christensen M.M."/>
            <person name="Li P."/>
            <person name="Marangoni P."/>
            <person name="Jernvall J."/>
            <person name="Klein O.D."/>
        </authorList>
    </citation>
    <scope>NUCLEOTIDE SEQUENCE [LARGE SCALE GENOMIC DNA]</scope>
    <source>
        <strain evidence="2">V071</strain>
    </source>
</reference>
<dbReference type="Proteomes" id="UP001488838">
    <property type="component" value="Unassembled WGS sequence"/>
</dbReference>
<dbReference type="EMBL" id="JBBHLL010000410">
    <property type="protein sequence ID" value="KAK7803603.1"/>
    <property type="molecule type" value="Genomic_DNA"/>
</dbReference>
<protein>
    <submittedName>
        <fullName evidence="2">Uncharacterized protein</fullName>
    </submittedName>
</protein>
<accession>A0AAW0HNZ1</accession>
<comment type="caution">
    <text evidence="2">The sequence shown here is derived from an EMBL/GenBank/DDBJ whole genome shotgun (WGS) entry which is preliminary data.</text>
</comment>
<organism evidence="2 3">
    <name type="scientific">Myodes glareolus</name>
    <name type="common">Bank vole</name>
    <name type="synonym">Clethrionomys glareolus</name>
    <dbReference type="NCBI Taxonomy" id="447135"/>
    <lineage>
        <taxon>Eukaryota</taxon>
        <taxon>Metazoa</taxon>
        <taxon>Chordata</taxon>
        <taxon>Craniata</taxon>
        <taxon>Vertebrata</taxon>
        <taxon>Euteleostomi</taxon>
        <taxon>Mammalia</taxon>
        <taxon>Eutheria</taxon>
        <taxon>Euarchontoglires</taxon>
        <taxon>Glires</taxon>
        <taxon>Rodentia</taxon>
        <taxon>Myomorpha</taxon>
        <taxon>Muroidea</taxon>
        <taxon>Cricetidae</taxon>
        <taxon>Arvicolinae</taxon>
        <taxon>Myodes</taxon>
    </lineage>
</organism>
<dbReference type="AlphaFoldDB" id="A0AAW0HNZ1"/>